<reference evidence="5" key="1">
    <citation type="submission" date="2020-08" db="EMBL/GenBank/DDBJ databases">
        <title>Genome sequencing and assembly of the red palm weevil Rhynchophorus ferrugineus.</title>
        <authorList>
            <person name="Dias G.B."/>
            <person name="Bergman C.M."/>
            <person name="Manee M."/>
        </authorList>
    </citation>
    <scope>NUCLEOTIDE SEQUENCE</scope>
    <source>
        <strain evidence="5">AA-2017</strain>
        <tissue evidence="5">Whole larva</tissue>
    </source>
</reference>
<evidence type="ECO:0000256" key="3">
    <source>
        <dbReference type="SAM" id="Phobius"/>
    </source>
</evidence>
<protein>
    <recommendedName>
        <fullName evidence="4">SCP domain-containing protein</fullName>
    </recommendedName>
</protein>
<dbReference type="CDD" id="cd05380">
    <property type="entry name" value="CAP_euk"/>
    <property type="match status" value="1"/>
</dbReference>
<name>A0A834M4W3_RHYFE</name>
<dbReference type="InterPro" id="IPR035940">
    <property type="entry name" value="CAP_sf"/>
</dbReference>
<dbReference type="Gene3D" id="3.40.33.10">
    <property type="entry name" value="CAP"/>
    <property type="match status" value="1"/>
</dbReference>
<dbReference type="SUPFAM" id="SSF55797">
    <property type="entry name" value="PR-1-like"/>
    <property type="match status" value="1"/>
</dbReference>
<proteinExistence type="predicted"/>
<sequence length="299" mass="34286">MILYKLITTSMIIGFVLLYQFCFVLTLDYCKICKKGTHTLCKYQEGPSSKCTRYRKTDLSKSTKKYILDVHNDIRNHIASGQETKGALGRQPSAANMNILRWDGELEEMAQRWADQCLQLTDDNQHDICRLTERFDVGQNVLTAVTSSLELPDLAILILNWYKQVHDVIPSDIEVFSGIQRGKYLIGQYTQLVWAETRFVGCGISSFQDTNHTSEPLQYLHRLVCNYGPRGNVIGSSVYEKGVPCSKCPFGRCDSIRSNLCEDYYHNHEVFKWMHLIGDPVRTKQYFDGDSCICLYNLS</sequence>
<keyword evidence="3" id="KW-0472">Membrane</keyword>
<organism evidence="5 6">
    <name type="scientific">Rhynchophorus ferrugineus</name>
    <name type="common">Red palm weevil</name>
    <name type="synonym">Curculio ferrugineus</name>
    <dbReference type="NCBI Taxonomy" id="354439"/>
    <lineage>
        <taxon>Eukaryota</taxon>
        <taxon>Metazoa</taxon>
        <taxon>Ecdysozoa</taxon>
        <taxon>Arthropoda</taxon>
        <taxon>Hexapoda</taxon>
        <taxon>Insecta</taxon>
        <taxon>Pterygota</taxon>
        <taxon>Neoptera</taxon>
        <taxon>Endopterygota</taxon>
        <taxon>Coleoptera</taxon>
        <taxon>Polyphaga</taxon>
        <taxon>Cucujiformia</taxon>
        <taxon>Curculionidae</taxon>
        <taxon>Dryophthorinae</taxon>
        <taxon>Rhynchophorus</taxon>
    </lineage>
</organism>
<dbReference type="SMART" id="SM00198">
    <property type="entry name" value="SCP"/>
    <property type="match status" value="1"/>
</dbReference>
<evidence type="ECO:0000256" key="2">
    <source>
        <dbReference type="ARBA" id="ARBA00022525"/>
    </source>
</evidence>
<evidence type="ECO:0000313" key="6">
    <source>
        <dbReference type="Proteomes" id="UP000625711"/>
    </source>
</evidence>
<dbReference type="PANTHER" id="PTHR10334">
    <property type="entry name" value="CYSTEINE-RICH SECRETORY PROTEIN-RELATED"/>
    <property type="match status" value="1"/>
</dbReference>
<comment type="subcellular location">
    <subcellularLocation>
        <location evidence="1">Secreted</location>
    </subcellularLocation>
</comment>
<keyword evidence="2" id="KW-0964">Secreted</keyword>
<dbReference type="InterPro" id="IPR002413">
    <property type="entry name" value="V5_allergen-like"/>
</dbReference>
<dbReference type="GO" id="GO:0005576">
    <property type="term" value="C:extracellular region"/>
    <property type="evidence" value="ECO:0007669"/>
    <property type="project" value="UniProtKB-SubCell"/>
</dbReference>
<dbReference type="InterPro" id="IPR014044">
    <property type="entry name" value="CAP_dom"/>
</dbReference>
<dbReference type="Pfam" id="PF00188">
    <property type="entry name" value="CAP"/>
    <property type="match status" value="1"/>
</dbReference>
<dbReference type="AlphaFoldDB" id="A0A834M4W3"/>
<keyword evidence="3" id="KW-1133">Transmembrane helix</keyword>
<keyword evidence="6" id="KW-1185">Reference proteome</keyword>
<accession>A0A834M4W3</accession>
<dbReference type="Proteomes" id="UP000625711">
    <property type="component" value="Unassembled WGS sequence"/>
</dbReference>
<keyword evidence="3" id="KW-0812">Transmembrane</keyword>
<evidence type="ECO:0000313" key="5">
    <source>
        <dbReference type="EMBL" id="KAF7266895.1"/>
    </source>
</evidence>
<gene>
    <name evidence="5" type="ORF">GWI33_019824</name>
</gene>
<dbReference type="PRINTS" id="PR00837">
    <property type="entry name" value="V5TPXLIKE"/>
</dbReference>
<evidence type="ECO:0000259" key="4">
    <source>
        <dbReference type="SMART" id="SM00198"/>
    </source>
</evidence>
<dbReference type="EMBL" id="JAACXV010014491">
    <property type="protein sequence ID" value="KAF7266895.1"/>
    <property type="molecule type" value="Genomic_DNA"/>
</dbReference>
<dbReference type="InterPro" id="IPR001283">
    <property type="entry name" value="CRISP-related"/>
</dbReference>
<feature type="transmembrane region" description="Helical" evidence="3">
    <location>
        <begin position="6"/>
        <end position="27"/>
    </location>
</feature>
<dbReference type="PRINTS" id="PR00838">
    <property type="entry name" value="V5ALLERGEN"/>
</dbReference>
<evidence type="ECO:0000256" key="1">
    <source>
        <dbReference type="ARBA" id="ARBA00004613"/>
    </source>
</evidence>
<feature type="domain" description="SCP" evidence="4">
    <location>
        <begin position="62"/>
        <end position="235"/>
    </location>
</feature>
<dbReference type="OrthoDB" id="43654at2759"/>
<comment type="caution">
    <text evidence="5">The sequence shown here is derived from an EMBL/GenBank/DDBJ whole genome shotgun (WGS) entry which is preliminary data.</text>
</comment>